<keyword evidence="10" id="KW-1185">Reference proteome</keyword>
<feature type="domain" description="Sodium/calcium exchanger membrane region" evidence="8">
    <location>
        <begin position="40"/>
        <end position="201"/>
    </location>
</feature>
<gene>
    <name evidence="9" type="ORF">LADA_0D06568G</name>
</gene>
<evidence type="ECO:0000259" key="8">
    <source>
        <dbReference type="Pfam" id="PF01699"/>
    </source>
</evidence>
<evidence type="ECO:0000256" key="3">
    <source>
        <dbReference type="ARBA" id="ARBA00022448"/>
    </source>
</evidence>
<keyword evidence="6 7" id="KW-0472">Membrane</keyword>
<keyword evidence="4 7" id="KW-0812">Transmembrane</keyword>
<dbReference type="PANTHER" id="PTHR12266:SF0">
    <property type="entry name" value="MITOCHONDRIAL SODIUM_CALCIUM EXCHANGER PROTEIN"/>
    <property type="match status" value="1"/>
</dbReference>
<evidence type="ECO:0000256" key="6">
    <source>
        <dbReference type="ARBA" id="ARBA00023136"/>
    </source>
</evidence>
<evidence type="ECO:0000313" key="10">
    <source>
        <dbReference type="Proteomes" id="UP000190274"/>
    </source>
</evidence>
<name>A0A1G4J603_9SACH</name>
<feature type="transmembrane region" description="Helical" evidence="7">
    <location>
        <begin position="39"/>
        <end position="61"/>
    </location>
</feature>
<protein>
    <submittedName>
        <fullName evidence="9">LADA_0D06568g1_1</fullName>
    </submittedName>
</protein>
<comment type="subcellular location">
    <subcellularLocation>
        <location evidence="1">Membrane</location>
        <topology evidence="1">Multi-pass membrane protein</topology>
    </subcellularLocation>
</comment>
<dbReference type="GO" id="GO:0008324">
    <property type="term" value="F:monoatomic cation transmembrane transporter activity"/>
    <property type="evidence" value="ECO:0007669"/>
    <property type="project" value="TreeGrafter"/>
</dbReference>
<dbReference type="GO" id="GO:0016020">
    <property type="term" value="C:membrane"/>
    <property type="evidence" value="ECO:0007669"/>
    <property type="project" value="UniProtKB-SubCell"/>
</dbReference>
<sequence>MGLWLRRGAILGFYLIQSVSLATGLYYGKIWPVSVAPLVLGYSFTTLGIITSDFLTPSLSIISQEILHISERVAGITLLALGNSVPDITSTYQSLSSGATSLALGELVGAVVFLLTVVVGIMPLVRPIDLGHLDQDQDFDSQKSCEVRRALVYSRRRFLKDLVMFAIMIGLALFFMLDGRLMFWECFLMVAVYVGYVLYLVQQERDDVAISSTSDEEGEEEEDVSSSLALPEVDIERLSSRDQSLFLQELELHKMNLRAKIKRHLRSQYSGCMKMSLNGILNVWDNKSVFEIDPPALTLTRSLSHQELRPKISLTPFSPEESASAYHENLDSRDLIQPAIGQTFLKPQLRPNSRSISADYLLYLDNRIESSNNSVLDSSCCQDSDSETSELIQSSQQGPSTMSLDKPIIQSVMHRCWNEEDIQINFVEFLTVLLVSPVMFALKLLIPMSGHCNDRSARPFGQEYVRVFLIPLELDFLITNRLHATPILASAILTVTLWLLNRKGWHNVAVRSLSVLTFITSLATISFVVGNVVETLQRCAVLLNISEAMLGLTVFAWGNSVGDLATTVTFTKMGVLDIALGACFGGPLLIFLFGIGFDGMLVMMMYRKDRQKSIWAQSIDFEVSSLLVMSCLGLLASFSIYLLLIPLNNWHIDKKIGVVFLSLYVVVTTTNIFLEVN</sequence>
<dbReference type="GO" id="GO:0006874">
    <property type="term" value="P:intracellular calcium ion homeostasis"/>
    <property type="evidence" value="ECO:0007669"/>
    <property type="project" value="TreeGrafter"/>
</dbReference>
<dbReference type="STRING" id="1266660.A0A1G4J603"/>
<evidence type="ECO:0000256" key="1">
    <source>
        <dbReference type="ARBA" id="ARBA00004141"/>
    </source>
</evidence>
<feature type="transmembrane region" description="Helical" evidence="7">
    <location>
        <begin position="182"/>
        <end position="201"/>
    </location>
</feature>
<dbReference type="GO" id="GO:0005783">
    <property type="term" value="C:endoplasmic reticulum"/>
    <property type="evidence" value="ECO:0007669"/>
    <property type="project" value="EnsemblFungi"/>
</dbReference>
<evidence type="ECO:0000256" key="7">
    <source>
        <dbReference type="SAM" id="Phobius"/>
    </source>
</evidence>
<reference evidence="9 10" key="1">
    <citation type="submission" date="2016-03" db="EMBL/GenBank/DDBJ databases">
        <authorList>
            <person name="Devillers H."/>
        </authorList>
    </citation>
    <scope>NUCLEOTIDE SEQUENCE [LARGE SCALE GENOMIC DNA]</scope>
    <source>
        <strain evidence="9">CBS 10888</strain>
    </source>
</reference>
<accession>A0A1G4J603</accession>
<keyword evidence="5 7" id="KW-1133">Transmembrane helix</keyword>
<feature type="domain" description="Sodium/calcium exchanger membrane region" evidence="8">
    <location>
        <begin position="514"/>
        <end position="672"/>
    </location>
</feature>
<dbReference type="AlphaFoldDB" id="A0A1G4J603"/>
<feature type="transmembrane region" description="Helical" evidence="7">
    <location>
        <begin position="107"/>
        <end position="125"/>
    </location>
</feature>
<dbReference type="PANTHER" id="PTHR12266">
    <property type="entry name" value="NA+/CA2+ K+ INDEPENDENT EXCHANGER"/>
    <property type="match status" value="1"/>
</dbReference>
<evidence type="ECO:0000313" key="9">
    <source>
        <dbReference type="EMBL" id="SCU85267.1"/>
    </source>
</evidence>
<dbReference type="InterPro" id="IPR051359">
    <property type="entry name" value="CaCA_antiporter"/>
</dbReference>
<feature type="transmembrane region" description="Helical" evidence="7">
    <location>
        <begin position="158"/>
        <end position="176"/>
    </location>
</feature>
<feature type="transmembrane region" description="Helical" evidence="7">
    <location>
        <begin position="512"/>
        <end position="533"/>
    </location>
</feature>
<dbReference type="OrthoDB" id="407410at2759"/>
<dbReference type="Proteomes" id="UP000190274">
    <property type="component" value="Chromosome D"/>
</dbReference>
<keyword evidence="3" id="KW-0813">Transport</keyword>
<feature type="transmembrane region" description="Helical" evidence="7">
    <location>
        <begin position="578"/>
        <end position="602"/>
    </location>
</feature>
<dbReference type="InterPro" id="IPR004837">
    <property type="entry name" value="NaCa_Exmemb"/>
</dbReference>
<dbReference type="Pfam" id="PF01699">
    <property type="entry name" value="Na_Ca_ex"/>
    <property type="match status" value="2"/>
</dbReference>
<feature type="transmembrane region" description="Helical" evidence="7">
    <location>
        <begin position="656"/>
        <end position="674"/>
    </location>
</feature>
<feature type="transmembrane region" description="Helical" evidence="7">
    <location>
        <begin position="482"/>
        <end position="500"/>
    </location>
</feature>
<dbReference type="EMBL" id="LT598454">
    <property type="protein sequence ID" value="SCU85267.1"/>
    <property type="molecule type" value="Genomic_DNA"/>
</dbReference>
<proteinExistence type="inferred from homology"/>
<dbReference type="GO" id="GO:0005794">
    <property type="term" value="C:Golgi apparatus"/>
    <property type="evidence" value="ECO:0007669"/>
    <property type="project" value="EnsemblFungi"/>
</dbReference>
<dbReference type="InterPro" id="IPR044880">
    <property type="entry name" value="NCX_ion-bd_dom_sf"/>
</dbReference>
<feature type="transmembrane region" description="Helical" evidence="7">
    <location>
        <begin position="623"/>
        <end position="644"/>
    </location>
</feature>
<dbReference type="Gene3D" id="1.20.1420.30">
    <property type="entry name" value="NCX, central ion-binding region"/>
    <property type="match status" value="2"/>
</dbReference>
<feature type="transmembrane region" description="Helical" evidence="7">
    <location>
        <begin position="540"/>
        <end position="558"/>
    </location>
</feature>
<evidence type="ECO:0000256" key="2">
    <source>
        <dbReference type="ARBA" id="ARBA00008170"/>
    </source>
</evidence>
<comment type="similarity">
    <text evidence="2">Belongs to the Ca(2+):cation antiporter (CaCA) (TC 2.A.19) family.</text>
</comment>
<organism evidence="9 10">
    <name type="scientific">Lachancea dasiensis</name>
    <dbReference type="NCBI Taxonomy" id="1072105"/>
    <lineage>
        <taxon>Eukaryota</taxon>
        <taxon>Fungi</taxon>
        <taxon>Dikarya</taxon>
        <taxon>Ascomycota</taxon>
        <taxon>Saccharomycotina</taxon>
        <taxon>Saccharomycetes</taxon>
        <taxon>Saccharomycetales</taxon>
        <taxon>Saccharomycetaceae</taxon>
        <taxon>Lachancea</taxon>
    </lineage>
</organism>
<feature type="transmembrane region" description="Helical" evidence="7">
    <location>
        <begin position="9"/>
        <end position="27"/>
    </location>
</feature>
<evidence type="ECO:0000256" key="4">
    <source>
        <dbReference type="ARBA" id="ARBA00022692"/>
    </source>
</evidence>
<evidence type="ECO:0000256" key="5">
    <source>
        <dbReference type="ARBA" id="ARBA00022989"/>
    </source>
</evidence>
<dbReference type="GO" id="GO:0097720">
    <property type="term" value="P:calcineurin-mediated signaling"/>
    <property type="evidence" value="ECO:0007669"/>
    <property type="project" value="EnsemblFungi"/>
</dbReference>